<sequence>MINHNSMPEGNSRHIESNQTGVHEKLPDLVARHLQHASQRPLTEHTLQAFSQAQEWLGDWQGPLILDACCGVGESTTHIANLHPEAKVIGVDKSAHRVGKHEHYSLKQDNALILRADLNDFWRLAVQAKWRLSKHFLLYPNPYPKSAHVQRRWHGSPAFAEIVKLGGQLEVRSNWQIYVQEFALALEIAGFNGEVKQYHDAQAITPFERKYWASGQHSWQVISQL</sequence>
<dbReference type="InterPro" id="IPR003358">
    <property type="entry name" value="tRNA_(Gua-N-7)_MeTrfase_Trmb"/>
</dbReference>
<dbReference type="InterPro" id="IPR029063">
    <property type="entry name" value="SAM-dependent_MTases_sf"/>
</dbReference>
<evidence type="ECO:0000256" key="5">
    <source>
        <dbReference type="ARBA" id="ARBA00022679"/>
    </source>
</evidence>
<accession>A0A857JKZ8</accession>
<evidence type="ECO:0000256" key="3">
    <source>
        <dbReference type="ARBA" id="ARBA00011977"/>
    </source>
</evidence>
<reference evidence="8 9" key="1">
    <citation type="submission" date="2019-12" db="EMBL/GenBank/DDBJ databases">
        <title>Genome sequencing and assembly of endphytes of Porphyra tenera.</title>
        <authorList>
            <person name="Park J.M."/>
            <person name="Shin R."/>
            <person name="Jo S.H."/>
        </authorList>
    </citation>
    <scope>NUCLEOTIDE SEQUENCE [LARGE SCALE GENOMIC DNA]</scope>
    <source>
        <strain evidence="8 9">GPM4</strain>
    </source>
</reference>
<comment type="function">
    <text evidence="2">Catalyzes the formation of N(7)-methylguanine at position 46 (m7G46) in tRNA.</text>
</comment>
<dbReference type="EC" id="2.1.1.33" evidence="3"/>
<keyword evidence="5 8" id="KW-0808">Transferase</keyword>
<dbReference type="EMBL" id="CP047656">
    <property type="protein sequence ID" value="QHJ12749.1"/>
    <property type="molecule type" value="Genomic_DNA"/>
</dbReference>
<comment type="catalytic activity">
    <reaction evidence="1">
        <text>guanosine(46) in tRNA + S-adenosyl-L-methionine = N(7)-methylguanosine(46) in tRNA + S-adenosyl-L-homocysteine</text>
        <dbReference type="Rhea" id="RHEA:42708"/>
        <dbReference type="Rhea" id="RHEA-COMP:10188"/>
        <dbReference type="Rhea" id="RHEA-COMP:10189"/>
        <dbReference type="ChEBI" id="CHEBI:57856"/>
        <dbReference type="ChEBI" id="CHEBI:59789"/>
        <dbReference type="ChEBI" id="CHEBI:74269"/>
        <dbReference type="ChEBI" id="CHEBI:74480"/>
        <dbReference type="EC" id="2.1.1.33"/>
    </reaction>
</comment>
<dbReference type="PANTHER" id="PTHR23417:SF14">
    <property type="entry name" value="PENTACOTRIPEPTIDE-REPEAT REGION OF PRORP DOMAIN-CONTAINING PROTEIN"/>
    <property type="match status" value="1"/>
</dbReference>
<proteinExistence type="predicted"/>
<keyword evidence="7" id="KW-0819">tRNA processing</keyword>
<dbReference type="OrthoDB" id="9809889at2"/>
<evidence type="ECO:0000256" key="7">
    <source>
        <dbReference type="ARBA" id="ARBA00022694"/>
    </source>
</evidence>
<dbReference type="PANTHER" id="PTHR23417">
    <property type="entry name" value="3-DEOXY-D-MANNO-OCTULOSONIC-ACID TRANSFERASE/TRNA GUANINE-N 7 - -METHYLTRANSFERASE"/>
    <property type="match status" value="1"/>
</dbReference>
<dbReference type="CDD" id="cd02440">
    <property type="entry name" value="AdoMet_MTases"/>
    <property type="match status" value="1"/>
</dbReference>
<dbReference type="Proteomes" id="UP000464524">
    <property type="component" value="Chromosome"/>
</dbReference>
<dbReference type="KEGG" id="pmes:FX988_03007"/>
<organism evidence="8 9">
    <name type="scientific">Paraglaciecola mesophila</name>
    <dbReference type="NCBI Taxonomy" id="197222"/>
    <lineage>
        <taxon>Bacteria</taxon>
        <taxon>Pseudomonadati</taxon>
        <taxon>Pseudomonadota</taxon>
        <taxon>Gammaproteobacteria</taxon>
        <taxon>Alteromonadales</taxon>
        <taxon>Alteromonadaceae</taxon>
        <taxon>Paraglaciecola</taxon>
    </lineage>
</organism>
<dbReference type="SUPFAM" id="SSF53335">
    <property type="entry name" value="S-adenosyl-L-methionine-dependent methyltransferases"/>
    <property type="match status" value="1"/>
</dbReference>
<evidence type="ECO:0000256" key="2">
    <source>
        <dbReference type="ARBA" id="ARBA00003015"/>
    </source>
</evidence>
<evidence type="ECO:0000313" key="8">
    <source>
        <dbReference type="EMBL" id="QHJ12749.1"/>
    </source>
</evidence>
<keyword evidence="9" id="KW-1185">Reference proteome</keyword>
<dbReference type="GO" id="GO:0008176">
    <property type="term" value="F:tRNA (guanine(46)-N7)-methyltransferase activity"/>
    <property type="evidence" value="ECO:0007669"/>
    <property type="project" value="UniProtKB-EC"/>
</dbReference>
<keyword evidence="4 8" id="KW-0489">Methyltransferase</keyword>
<gene>
    <name evidence="8" type="ORF">FX988_03007</name>
</gene>
<dbReference type="Pfam" id="PF02390">
    <property type="entry name" value="Methyltransf_4"/>
    <property type="match status" value="1"/>
</dbReference>
<dbReference type="Gene3D" id="3.40.50.150">
    <property type="entry name" value="Vaccinia Virus protein VP39"/>
    <property type="match status" value="1"/>
</dbReference>
<evidence type="ECO:0000256" key="4">
    <source>
        <dbReference type="ARBA" id="ARBA00022603"/>
    </source>
</evidence>
<evidence type="ECO:0000256" key="6">
    <source>
        <dbReference type="ARBA" id="ARBA00022691"/>
    </source>
</evidence>
<evidence type="ECO:0000256" key="1">
    <source>
        <dbReference type="ARBA" id="ARBA00000142"/>
    </source>
</evidence>
<dbReference type="AlphaFoldDB" id="A0A857JKZ8"/>
<evidence type="ECO:0000313" key="9">
    <source>
        <dbReference type="Proteomes" id="UP000464524"/>
    </source>
</evidence>
<dbReference type="PROSITE" id="PS51625">
    <property type="entry name" value="SAM_MT_TRMB"/>
    <property type="match status" value="1"/>
</dbReference>
<name>A0A857JKZ8_9ALTE</name>
<dbReference type="GO" id="GO:0043527">
    <property type="term" value="C:tRNA methyltransferase complex"/>
    <property type="evidence" value="ECO:0007669"/>
    <property type="project" value="TreeGrafter"/>
</dbReference>
<protein>
    <recommendedName>
        <fullName evidence="3">tRNA (guanine(46)-N(7))-methyltransferase</fullName>
        <ecNumber evidence="3">2.1.1.33</ecNumber>
    </recommendedName>
</protein>
<keyword evidence="6" id="KW-0949">S-adenosyl-L-methionine</keyword>